<feature type="compositionally biased region" description="Polar residues" evidence="1">
    <location>
        <begin position="154"/>
        <end position="163"/>
    </location>
</feature>
<feature type="region of interest" description="Disordered" evidence="1">
    <location>
        <begin position="127"/>
        <end position="163"/>
    </location>
</feature>
<dbReference type="AlphaFoldDB" id="A0A7R9D582"/>
<reference evidence="2" key="1">
    <citation type="submission" date="2020-11" db="EMBL/GenBank/DDBJ databases">
        <authorList>
            <person name="Tran Van P."/>
        </authorList>
    </citation>
    <scope>NUCLEOTIDE SEQUENCE</scope>
</reference>
<evidence type="ECO:0000313" key="2">
    <source>
        <dbReference type="EMBL" id="CAD7408358.1"/>
    </source>
</evidence>
<protein>
    <submittedName>
        <fullName evidence="2">Uncharacterized protein</fullName>
    </submittedName>
</protein>
<evidence type="ECO:0000256" key="1">
    <source>
        <dbReference type="SAM" id="MobiDB-lite"/>
    </source>
</evidence>
<organism evidence="2">
    <name type="scientific">Timema cristinae</name>
    <name type="common">Walking stick</name>
    <dbReference type="NCBI Taxonomy" id="61476"/>
    <lineage>
        <taxon>Eukaryota</taxon>
        <taxon>Metazoa</taxon>
        <taxon>Ecdysozoa</taxon>
        <taxon>Arthropoda</taxon>
        <taxon>Hexapoda</taxon>
        <taxon>Insecta</taxon>
        <taxon>Pterygota</taxon>
        <taxon>Neoptera</taxon>
        <taxon>Polyneoptera</taxon>
        <taxon>Phasmatodea</taxon>
        <taxon>Timematodea</taxon>
        <taxon>Timematoidea</taxon>
        <taxon>Timematidae</taxon>
        <taxon>Timema</taxon>
    </lineage>
</organism>
<sequence length="163" mass="18248">MQCCYNSSTVTSTLVVNTAHSPSAATCAAIVSWRKDCNSAAGKYPTCTMDLSSKYTEDLDSSLRRQDSNNEEDNGYSLRVRETIGEAAPKTCQELIVKSEESKINQKWKKSRERNEELWERNIKKRARLSGNPEVPSLTPSASNSVCEALGLKRNQNQPREDK</sequence>
<proteinExistence type="predicted"/>
<accession>A0A7R9D582</accession>
<gene>
    <name evidence="2" type="ORF">TCEB3V08_LOCUS9482</name>
</gene>
<dbReference type="EMBL" id="OC320549">
    <property type="protein sequence ID" value="CAD7408358.1"/>
    <property type="molecule type" value="Genomic_DNA"/>
</dbReference>
<name>A0A7R9D582_TIMCR</name>